<dbReference type="EMBL" id="CM008046">
    <property type="protein sequence ID" value="PVH67115.1"/>
    <property type="molecule type" value="Genomic_DNA"/>
</dbReference>
<dbReference type="Gramene" id="PVH67117">
    <property type="protein sequence ID" value="PVH67117"/>
    <property type="gene ID" value="PAHAL_1G430900"/>
</dbReference>
<dbReference type="EMBL" id="CM008046">
    <property type="protein sequence ID" value="PVH67116.1"/>
    <property type="molecule type" value="Genomic_DNA"/>
</dbReference>
<reference evidence="1" key="1">
    <citation type="submission" date="2018-04" db="EMBL/GenBank/DDBJ databases">
        <title>WGS assembly of Panicum hallii.</title>
        <authorList>
            <person name="Lovell J."/>
            <person name="Jenkins J."/>
            <person name="Lowry D."/>
            <person name="Mamidi S."/>
            <person name="Sreedasyam A."/>
            <person name="Weng X."/>
            <person name="Barry K."/>
            <person name="Bonette J."/>
            <person name="Campitelli B."/>
            <person name="Daum C."/>
            <person name="Gordon S."/>
            <person name="Gould B."/>
            <person name="Lipzen A."/>
            <person name="Macqueen A."/>
            <person name="Palacio-Mejia J."/>
            <person name="Plott C."/>
            <person name="Shakirov E."/>
            <person name="Shu S."/>
            <person name="Yoshinaga Y."/>
            <person name="Zane M."/>
            <person name="Rokhsar D."/>
            <person name="Grimwood J."/>
            <person name="Schmutz J."/>
            <person name="Juenger T."/>
        </authorList>
    </citation>
    <scope>NUCLEOTIDE SEQUENCE [LARGE SCALE GENOMIC DNA]</scope>
    <source>
        <strain evidence="1">FIL2</strain>
    </source>
</reference>
<gene>
    <name evidence="1" type="ORF">PAHAL_1G430900</name>
</gene>
<sequence>MSRWIVLGRLQIEYATCKSLARLHMPSTRRRLPDFEFPIAPRVAATRLALPCATPPSAPTRVPVVIEQIRVGRCGSGADGELETAKAEAGGMGALSVDSATTGSGVVTSGAATLIWIPEN</sequence>
<organism evidence="1">
    <name type="scientific">Panicum hallii</name>
    <dbReference type="NCBI Taxonomy" id="206008"/>
    <lineage>
        <taxon>Eukaryota</taxon>
        <taxon>Viridiplantae</taxon>
        <taxon>Streptophyta</taxon>
        <taxon>Embryophyta</taxon>
        <taxon>Tracheophyta</taxon>
        <taxon>Spermatophyta</taxon>
        <taxon>Magnoliopsida</taxon>
        <taxon>Liliopsida</taxon>
        <taxon>Poales</taxon>
        <taxon>Poaceae</taxon>
        <taxon>PACMAD clade</taxon>
        <taxon>Panicoideae</taxon>
        <taxon>Panicodae</taxon>
        <taxon>Paniceae</taxon>
        <taxon>Panicinae</taxon>
        <taxon>Panicum</taxon>
        <taxon>Panicum sect. Panicum</taxon>
    </lineage>
</organism>
<accession>A0A2T8KY61</accession>
<evidence type="ECO:0000313" key="1">
    <source>
        <dbReference type="EMBL" id="PVH67117.1"/>
    </source>
</evidence>
<dbReference type="Proteomes" id="UP000243499">
    <property type="component" value="Chromosome 1"/>
</dbReference>
<name>A0A2T8KY61_9POAL</name>
<dbReference type="Gramene" id="PVH67115">
    <property type="protein sequence ID" value="PVH67115"/>
    <property type="gene ID" value="PAHAL_1G430900"/>
</dbReference>
<protein>
    <submittedName>
        <fullName evidence="1">Uncharacterized protein</fullName>
    </submittedName>
</protein>
<proteinExistence type="predicted"/>
<dbReference type="Gramene" id="PVH67116">
    <property type="protein sequence ID" value="PVH67116"/>
    <property type="gene ID" value="PAHAL_1G430900"/>
</dbReference>
<dbReference type="AlphaFoldDB" id="A0A2T8KY61"/>
<dbReference type="EMBL" id="CM008046">
    <property type="protein sequence ID" value="PVH67117.1"/>
    <property type="molecule type" value="Genomic_DNA"/>
</dbReference>